<comment type="function">
    <text evidence="1">Plays a major role in tight junction-specific obliteration of the intercellular space, through calcium-independent cell-adhesion activity.</text>
</comment>
<evidence type="ECO:0000256" key="9">
    <source>
        <dbReference type="ARBA" id="ARBA00023136"/>
    </source>
</evidence>
<dbReference type="GO" id="GO:0005198">
    <property type="term" value="F:structural molecule activity"/>
    <property type="evidence" value="ECO:0007669"/>
    <property type="project" value="InterPro"/>
</dbReference>
<evidence type="ECO:0000256" key="2">
    <source>
        <dbReference type="ARBA" id="ARBA00008295"/>
    </source>
</evidence>
<keyword evidence="4 11" id="KW-1003">Cell membrane</keyword>
<dbReference type="InterPro" id="IPR003555">
    <property type="entry name" value="Claudin11"/>
</dbReference>
<comment type="subcellular location">
    <subcellularLocation>
        <location evidence="11">Cell junction</location>
        <location evidence="11">Tight junction</location>
    </subcellularLocation>
    <subcellularLocation>
        <location evidence="11">Cell membrane</location>
        <topology evidence="11">Multi-pass membrane protein</topology>
    </subcellularLocation>
</comment>
<evidence type="ECO:0000313" key="12">
    <source>
        <dbReference type="Ensembl" id="ENSCCRP00020004779.1"/>
    </source>
</evidence>
<dbReference type="Ensembl" id="ENSCCRT00020005436.1">
    <property type="protein sequence ID" value="ENSCCRP00020004779.1"/>
    <property type="gene ID" value="ENSCCRG00020002719.1"/>
</dbReference>
<feature type="transmembrane region" description="Helical" evidence="11">
    <location>
        <begin position="7"/>
        <end position="26"/>
    </location>
</feature>
<proteinExistence type="inferred from homology"/>
<evidence type="ECO:0000256" key="6">
    <source>
        <dbReference type="ARBA" id="ARBA00022692"/>
    </source>
</evidence>
<sequence>MSHSCRLLCGFLMSCIGWTGIIIATSTNDWVVTCKYGMHTCRKMDELETKGLWTECVISTALYHCISLNQILDIPGEKEFNKSLFSLHAIFYYLFRFRVFFFVQCWEDFLYCSYVSYYMAFLLFSALCGMVSTVWFPIGVLHEDGLMSFGFSLYAGWVGSALCFFGSSVMICCSRGDNPSQNPENHYYYSKHSGVTNSGPPINNHAKSAHV</sequence>
<keyword evidence="8 11" id="KW-1133">Transmembrane helix</keyword>
<keyword evidence="3 11" id="KW-0796">Tight junction</keyword>
<evidence type="ECO:0000256" key="3">
    <source>
        <dbReference type="ARBA" id="ARBA00022427"/>
    </source>
</evidence>
<dbReference type="InterPro" id="IPR006187">
    <property type="entry name" value="Claudin"/>
</dbReference>
<dbReference type="GO" id="GO:0005886">
    <property type="term" value="C:plasma membrane"/>
    <property type="evidence" value="ECO:0007669"/>
    <property type="project" value="UniProtKB-SubCell"/>
</dbReference>
<keyword evidence="9 11" id="KW-0472">Membrane</keyword>
<evidence type="ECO:0000256" key="1">
    <source>
        <dbReference type="ARBA" id="ARBA00002246"/>
    </source>
</evidence>
<reference evidence="12" key="1">
    <citation type="submission" date="2025-08" db="UniProtKB">
        <authorList>
            <consortium name="Ensembl"/>
        </authorList>
    </citation>
    <scope>IDENTIFICATION</scope>
</reference>
<feature type="transmembrane region" description="Helical" evidence="11">
    <location>
        <begin position="84"/>
        <end position="103"/>
    </location>
</feature>
<dbReference type="AlphaFoldDB" id="A0A8C2C1D6"/>
<comment type="function">
    <text evidence="11">Claudins function as major constituents of the tight junction complexes that regulate the permeability of epithelia.</text>
</comment>
<evidence type="ECO:0000256" key="8">
    <source>
        <dbReference type="ARBA" id="ARBA00022989"/>
    </source>
</evidence>
<keyword evidence="5" id="KW-0597">Phosphoprotein</keyword>
<evidence type="ECO:0000256" key="5">
    <source>
        <dbReference type="ARBA" id="ARBA00022553"/>
    </source>
</evidence>
<dbReference type="GO" id="GO:0005923">
    <property type="term" value="C:bicellular tight junction"/>
    <property type="evidence" value="ECO:0007669"/>
    <property type="project" value="UniProtKB-SubCell"/>
</dbReference>
<dbReference type="PANTHER" id="PTHR12002">
    <property type="entry name" value="CLAUDIN"/>
    <property type="match status" value="1"/>
</dbReference>
<dbReference type="Gene3D" id="1.20.140.150">
    <property type="match status" value="1"/>
</dbReference>
<evidence type="ECO:0000256" key="11">
    <source>
        <dbReference type="RuleBase" id="RU060637"/>
    </source>
</evidence>
<comment type="subunit">
    <text evidence="10">Interacts with tetraspanin-3/TSPAN3. Interacts with OCLN.</text>
</comment>
<dbReference type="PRINTS" id="PR01384">
    <property type="entry name" value="CLAUDIN11"/>
</dbReference>
<dbReference type="InterPro" id="IPR004031">
    <property type="entry name" value="PMP22/EMP/MP20/Claudin"/>
</dbReference>
<accession>A0A8C2C1D6</accession>
<keyword evidence="7 11" id="KW-0965">Cell junction</keyword>
<feature type="transmembrane region" description="Helical" evidence="11">
    <location>
        <begin position="151"/>
        <end position="171"/>
    </location>
</feature>
<evidence type="ECO:0000256" key="10">
    <source>
        <dbReference type="ARBA" id="ARBA00046524"/>
    </source>
</evidence>
<feature type="transmembrane region" description="Helical" evidence="11">
    <location>
        <begin position="115"/>
        <end position="139"/>
    </location>
</feature>
<comment type="similarity">
    <text evidence="2 11">Belongs to the claudin family.</text>
</comment>
<evidence type="ECO:0000313" key="13">
    <source>
        <dbReference type="Proteomes" id="UP000694701"/>
    </source>
</evidence>
<dbReference type="Proteomes" id="UP000694701">
    <property type="component" value="Unplaced"/>
</dbReference>
<evidence type="ECO:0000256" key="4">
    <source>
        <dbReference type="ARBA" id="ARBA00022475"/>
    </source>
</evidence>
<dbReference type="InterPro" id="IPR017974">
    <property type="entry name" value="Claudin_CS"/>
</dbReference>
<protein>
    <recommendedName>
        <fullName evidence="11">Claudin</fullName>
    </recommendedName>
</protein>
<keyword evidence="6 11" id="KW-0812">Transmembrane</keyword>
<name>A0A8C2C1D6_CYPCA</name>
<dbReference type="Pfam" id="PF00822">
    <property type="entry name" value="PMP22_Claudin"/>
    <property type="match status" value="1"/>
</dbReference>
<dbReference type="PROSITE" id="PS01346">
    <property type="entry name" value="CLAUDIN"/>
    <property type="match status" value="1"/>
</dbReference>
<organism evidence="12 13">
    <name type="scientific">Cyprinus carpio</name>
    <name type="common">Common carp</name>
    <dbReference type="NCBI Taxonomy" id="7962"/>
    <lineage>
        <taxon>Eukaryota</taxon>
        <taxon>Metazoa</taxon>
        <taxon>Chordata</taxon>
        <taxon>Craniata</taxon>
        <taxon>Vertebrata</taxon>
        <taxon>Euteleostomi</taxon>
        <taxon>Actinopterygii</taxon>
        <taxon>Neopterygii</taxon>
        <taxon>Teleostei</taxon>
        <taxon>Ostariophysi</taxon>
        <taxon>Cypriniformes</taxon>
        <taxon>Cyprinidae</taxon>
        <taxon>Cyprininae</taxon>
        <taxon>Cyprinus</taxon>
    </lineage>
</organism>
<evidence type="ECO:0000256" key="7">
    <source>
        <dbReference type="ARBA" id="ARBA00022949"/>
    </source>
</evidence>